<evidence type="ECO:0000313" key="1">
    <source>
        <dbReference type="EMBL" id="KHG01545.1"/>
    </source>
</evidence>
<sequence length="11" mass="1272">MGCYTINVRSE</sequence>
<dbReference type="EMBL" id="JRRC01199010">
    <property type="protein sequence ID" value="KHG01545.1"/>
    <property type="molecule type" value="Genomic_DNA"/>
</dbReference>
<comment type="caution">
    <text evidence="1">The sequence shown here is derived from an EMBL/GenBank/DDBJ whole genome shotgun (WGS) entry which is preliminary data.</text>
</comment>
<accession>A0A0B0ML85</accession>
<gene>
    <name evidence="1" type="ORF">F383_21770</name>
</gene>
<protein>
    <submittedName>
        <fullName evidence="1">Uncharacterized protein</fullName>
    </submittedName>
</protein>
<dbReference type="Proteomes" id="UP000032142">
    <property type="component" value="Unassembled WGS sequence"/>
</dbReference>
<organism evidence="1 2">
    <name type="scientific">Gossypium arboreum</name>
    <name type="common">Tree cotton</name>
    <name type="synonym">Gossypium nanking</name>
    <dbReference type="NCBI Taxonomy" id="29729"/>
    <lineage>
        <taxon>Eukaryota</taxon>
        <taxon>Viridiplantae</taxon>
        <taxon>Streptophyta</taxon>
        <taxon>Embryophyta</taxon>
        <taxon>Tracheophyta</taxon>
        <taxon>Spermatophyta</taxon>
        <taxon>Magnoliopsida</taxon>
        <taxon>eudicotyledons</taxon>
        <taxon>Gunneridae</taxon>
        <taxon>Pentapetalae</taxon>
        <taxon>rosids</taxon>
        <taxon>malvids</taxon>
        <taxon>Malvales</taxon>
        <taxon>Malvaceae</taxon>
        <taxon>Malvoideae</taxon>
        <taxon>Gossypium</taxon>
    </lineage>
</organism>
<evidence type="ECO:0000313" key="2">
    <source>
        <dbReference type="Proteomes" id="UP000032142"/>
    </source>
</evidence>
<keyword evidence="2" id="KW-1185">Reference proteome</keyword>
<name>A0A0B0ML85_GOSAR</name>
<proteinExistence type="predicted"/>
<reference evidence="2" key="1">
    <citation type="submission" date="2014-09" db="EMBL/GenBank/DDBJ databases">
        <authorList>
            <person name="Mudge J."/>
            <person name="Ramaraj T."/>
            <person name="Lindquist I.E."/>
            <person name="Bharti A.K."/>
            <person name="Sundararajan A."/>
            <person name="Cameron C.T."/>
            <person name="Woodward J.E."/>
            <person name="May G.D."/>
            <person name="Brubaker C."/>
            <person name="Broadhvest J."/>
            <person name="Wilkins T.A."/>
        </authorList>
    </citation>
    <scope>NUCLEOTIDE SEQUENCE</scope>
    <source>
        <strain evidence="2">cv. AKA8401</strain>
    </source>
</reference>